<feature type="chain" id="PRO_5023042689" description="Secreted protein" evidence="1">
    <location>
        <begin position="22"/>
        <end position="76"/>
    </location>
</feature>
<keyword evidence="3" id="KW-1185">Reference proteome</keyword>
<evidence type="ECO:0000256" key="1">
    <source>
        <dbReference type="SAM" id="SignalP"/>
    </source>
</evidence>
<accession>A0A5B0NBA7</accession>
<evidence type="ECO:0000313" key="3">
    <source>
        <dbReference type="Proteomes" id="UP000324748"/>
    </source>
</evidence>
<comment type="caution">
    <text evidence="2">The sequence shown here is derived from an EMBL/GenBank/DDBJ whole genome shotgun (WGS) entry which is preliminary data.</text>
</comment>
<dbReference type="Proteomes" id="UP000324748">
    <property type="component" value="Unassembled WGS sequence"/>
</dbReference>
<dbReference type="EMBL" id="VSWC01000106">
    <property type="protein sequence ID" value="KAA1085804.1"/>
    <property type="molecule type" value="Genomic_DNA"/>
</dbReference>
<keyword evidence="1" id="KW-0732">Signal</keyword>
<evidence type="ECO:0000313" key="2">
    <source>
        <dbReference type="EMBL" id="KAA1085804.1"/>
    </source>
</evidence>
<dbReference type="OrthoDB" id="2508950at2759"/>
<evidence type="ECO:0008006" key="4">
    <source>
        <dbReference type="Google" id="ProtNLM"/>
    </source>
</evidence>
<gene>
    <name evidence="2" type="ORF">PGT21_020338</name>
</gene>
<feature type="signal peptide" evidence="1">
    <location>
        <begin position="1"/>
        <end position="21"/>
    </location>
</feature>
<reference evidence="2 3" key="1">
    <citation type="submission" date="2019-05" db="EMBL/GenBank/DDBJ databases">
        <title>Emergence of the Ug99 lineage of the wheat stem rust pathogen through somatic hybridization.</title>
        <authorList>
            <person name="Li F."/>
            <person name="Upadhyaya N.M."/>
            <person name="Sperschneider J."/>
            <person name="Matny O."/>
            <person name="Nguyen-Phuc H."/>
            <person name="Mago R."/>
            <person name="Raley C."/>
            <person name="Miller M.E."/>
            <person name="Silverstein K.A.T."/>
            <person name="Henningsen E."/>
            <person name="Hirsch C.D."/>
            <person name="Visser B."/>
            <person name="Pretorius Z.A."/>
            <person name="Steffenson B.J."/>
            <person name="Schwessinger B."/>
            <person name="Dodds P.N."/>
            <person name="Figueroa M."/>
        </authorList>
    </citation>
    <scope>NUCLEOTIDE SEQUENCE [LARGE SCALE GENOMIC DNA]</scope>
    <source>
        <strain evidence="2">21-0</strain>
    </source>
</reference>
<name>A0A5B0NBA7_PUCGR</name>
<dbReference type="AlphaFoldDB" id="A0A5B0NBA7"/>
<organism evidence="2 3">
    <name type="scientific">Puccinia graminis f. sp. tritici</name>
    <dbReference type="NCBI Taxonomy" id="56615"/>
    <lineage>
        <taxon>Eukaryota</taxon>
        <taxon>Fungi</taxon>
        <taxon>Dikarya</taxon>
        <taxon>Basidiomycota</taxon>
        <taxon>Pucciniomycotina</taxon>
        <taxon>Pucciniomycetes</taxon>
        <taxon>Pucciniales</taxon>
        <taxon>Pucciniaceae</taxon>
        <taxon>Puccinia</taxon>
    </lineage>
</organism>
<proteinExistence type="predicted"/>
<protein>
    <recommendedName>
        <fullName evidence="4">Secreted protein</fullName>
    </recommendedName>
</protein>
<sequence>MQLIQLFQFLMVLIIQRESQADPFDCSKAGSEGQRHFTKPICVQVLKDTQPLHPGGGGPQKYYRIHRQSPLSAIRH</sequence>